<organism evidence="1">
    <name type="scientific">Halomonas sp. RT37</name>
    <dbReference type="NCBI Taxonomy" id="2950872"/>
    <lineage>
        <taxon>Bacteria</taxon>
        <taxon>Pseudomonadati</taxon>
        <taxon>Pseudomonadota</taxon>
        <taxon>Gammaproteobacteria</taxon>
        <taxon>Oceanospirillales</taxon>
        <taxon>Halomonadaceae</taxon>
        <taxon>Halomonas</taxon>
    </lineage>
</organism>
<dbReference type="InterPro" id="IPR027417">
    <property type="entry name" value="P-loop_NTPase"/>
</dbReference>
<name>A0AAU7KH47_9GAMM</name>
<dbReference type="SUPFAM" id="SSF52540">
    <property type="entry name" value="P-loop containing nucleoside triphosphate hydrolases"/>
    <property type="match status" value="1"/>
</dbReference>
<reference evidence="1" key="1">
    <citation type="submission" date="2022-06" db="EMBL/GenBank/DDBJ databases">
        <title>A novel DMS-producing enzyme.</title>
        <authorList>
            <person name="Zhang Y."/>
        </authorList>
    </citation>
    <scope>NUCLEOTIDE SEQUENCE</scope>
    <source>
        <strain evidence="1">RT37</strain>
    </source>
</reference>
<sequence>MTCAAAVTPFAVPASAKWAFTTRRARRDDVRSLASLDHPLRAGDLILCEVLQVGQHKRVQLACGRPSESYPGDLLVLCVGDRYAPDQFMGRAEVDVRMDLLAGGGIAGKVEAAHARMARPTQLRPLGFLADVRGEVINIDRYAIADARIPDDVVVLGVFGASMNAGKTTAAVSLAHGLQRAGFAVEGVKATGTGAFGDFNAFADASVAVSDFTDAGMASTFRCPLERIERGFEALVGGAAARGAEVVVVEIADGVFQDETAAILADSPIIERLDGILFAAPDALGAVGGVSVLKRHGQTPFALAGMVSLSALGSREASGETGLPVVKREALCDPEAVSRLVAPIIRRRLGQTMLKDLTEDNRLATGAAA</sequence>
<dbReference type="AlphaFoldDB" id="A0AAU7KH47"/>
<evidence type="ECO:0000313" key="1">
    <source>
        <dbReference type="EMBL" id="XBO70458.1"/>
    </source>
</evidence>
<gene>
    <name evidence="1" type="ORF">NFG58_17890</name>
</gene>
<proteinExistence type="predicted"/>
<evidence type="ECO:0008006" key="2">
    <source>
        <dbReference type="Google" id="ProtNLM"/>
    </source>
</evidence>
<dbReference type="EMBL" id="CP098827">
    <property type="protein sequence ID" value="XBO70458.1"/>
    <property type="molecule type" value="Genomic_DNA"/>
</dbReference>
<dbReference type="RefSeq" id="WP_348827092.1">
    <property type="nucleotide sequence ID" value="NZ_CP098827.1"/>
</dbReference>
<protein>
    <recommendedName>
        <fullName evidence="2">DUF1611 domain-containing protein</fullName>
    </recommendedName>
</protein>
<accession>A0AAU7KH47</accession>